<keyword evidence="1" id="KW-0812">Transmembrane</keyword>
<feature type="transmembrane region" description="Helical" evidence="1">
    <location>
        <begin position="49"/>
        <end position="65"/>
    </location>
</feature>
<dbReference type="RefSeq" id="WP_206569551.1">
    <property type="nucleotide sequence ID" value="NZ_JAFKCW010000002.1"/>
</dbReference>
<evidence type="ECO:0000256" key="1">
    <source>
        <dbReference type="SAM" id="Phobius"/>
    </source>
</evidence>
<evidence type="ECO:0000313" key="3">
    <source>
        <dbReference type="Proteomes" id="UP000664698"/>
    </source>
</evidence>
<reference evidence="2 3" key="1">
    <citation type="submission" date="2021-03" db="EMBL/GenBank/DDBJ databases">
        <title>novel species isolated from a fishpond in China.</title>
        <authorList>
            <person name="Lu H."/>
            <person name="Cai Z."/>
        </authorList>
    </citation>
    <scope>NUCLEOTIDE SEQUENCE [LARGE SCALE GENOMIC DNA]</scope>
    <source>
        <strain evidence="2 3">JCM 31546</strain>
    </source>
</reference>
<name>A0ABS3BQL5_9BACT</name>
<protein>
    <recommendedName>
        <fullName evidence="4">PH domain-containing protein</fullName>
    </recommendedName>
</protein>
<dbReference type="EMBL" id="JAFKCW010000002">
    <property type="protein sequence ID" value="MBN7801573.1"/>
    <property type="molecule type" value="Genomic_DNA"/>
</dbReference>
<feature type="transmembrane region" description="Helical" evidence="1">
    <location>
        <begin position="20"/>
        <end position="37"/>
    </location>
</feature>
<keyword evidence="1" id="KW-0472">Membrane</keyword>
<evidence type="ECO:0008006" key="4">
    <source>
        <dbReference type="Google" id="ProtNLM"/>
    </source>
</evidence>
<organism evidence="2 3">
    <name type="scientific">Algoriphagus aestuariicola</name>
    <dbReference type="NCBI Taxonomy" id="1852016"/>
    <lineage>
        <taxon>Bacteria</taxon>
        <taxon>Pseudomonadati</taxon>
        <taxon>Bacteroidota</taxon>
        <taxon>Cytophagia</taxon>
        <taxon>Cytophagales</taxon>
        <taxon>Cyclobacteriaceae</taxon>
        <taxon>Algoriphagus</taxon>
    </lineage>
</organism>
<accession>A0ABS3BQL5</accession>
<dbReference type="Proteomes" id="UP000664698">
    <property type="component" value="Unassembled WGS sequence"/>
</dbReference>
<comment type="caution">
    <text evidence="2">The sequence shown here is derived from an EMBL/GenBank/DDBJ whole genome shotgun (WGS) entry which is preliminary data.</text>
</comment>
<sequence>MKYQYSEDNKAKAIKRNRTIMSVQYGIGATVMIYMLFNNWSTLGVEIKAPLLVGLIVLPFAWIYFDRNFRAKFSSSYEIQDDYLIIEEKGAVKHKISLDSIRQLKKIPNGHRIESNSGTAYILDGIDNKDELLKKINKTSS</sequence>
<gene>
    <name evidence="2" type="ORF">J0A67_11925</name>
</gene>
<keyword evidence="1" id="KW-1133">Transmembrane helix</keyword>
<proteinExistence type="predicted"/>
<keyword evidence="3" id="KW-1185">Reference proteome</keyword>
<evidence type="ECO:0000313" key="2">
    <source>
        <dbReference type="EMBL" id="MBN7801573.1"/>
    </source>
</evidence>